<name>A0A2A4G1N8_9SPHN</name>
<keyword evidence="4" id="KW-0677">Repeat</keyword>
<evidence type="ECO:0000256" key="1">
    <source>
        <dbReference type="ARBA" id="ARBA00004141"/>
    </source>
</evidence>
<gene>
    <name evidence="9" type="ORF">COO09_03030</name>
</gene>
<evidence type="ECO:0000256" key="7">
    <source>
        <dbReference type="SAM" id="Phobius"/>
    </source>
</evidence>
<sequence>MTEPQILAFLILGGMMLLFIWGRLRYDVVAMVALLASVAAGTVDPKKAFSGFSDDIVIIVGSALVVSAAVARAGVVENLLDRMAQRITRVRWQITVLVGSVTLLSALVKNIGALAMLIPAALKMAKRSGGSPAVFLMPMSFGSLLGGLITLVGTSPNIIVSRVREEMTGQPFLMFDYAPVGLGLSLAGLIFLRFGYRLLPRDRRAAASLSEALDIADYNTEAEVPPGCPTAGRTVGQFVDANDGTIVVTGMMRGTRRRRVTLPDTVIEDGDTLFLRGEPDALAKAIARGGLELVGQDRAMVTGTRAEGRGVIEAVVTPQSALIGEAAGGLELHDRHGLNLIAISRAGHVMTERLGDTRLAAGDALVVQGPIDILPGQMRALGLLPLAERPIRLGSIRRGLLPVAILTAAMAATAAGLVPVAVAFFAAAAAMMLTGSISPREAYENVEWPILIMLGALIPVSQALQTTGATDLMAHWLSETARQLPVWGALGLILVTAMAVTPFLNNAATVLVMAPVAAMFAGDLGYRPEAFLMAVAVGAGCDFLTPIGHQCNTLVMGPGGYRFGDYARLGAPLSLMVVLIGVPLILLVWPVR</sequence>
<accession>A0A2A4G1N8</accession>
<dbReference type="InterPro" id="IPR036721">
    <property type="entry name" value="RCK_C_sf"/>
</dbReference>
<evidence type="ECO:0000256" key="2">
    <source>
        <dbReference type="ARBA" id="ARBA00022448"/>
    </source>
</evidence>
<dbReference type="SUPFAM" id="SSF116726">
    <property type="entry name" value="TrkA C-terminal domain-like"/>
    <property type="match status" value="2"/>
</dbReference>
<evidence type="ECO:0000313" key="9">
    <source>
        <dbReference type="EMBL" id="PCE43911.1"/>
    </source>
</evidence>
<dbReference type="GO" id="GO:0005886">
    <property type="term" value="C:plasma membrane"/>
    <property type="evidence" value="ECO:0007669"/>
    <property type="project" value="TreeGrafter"/>
</dbReference>
<evidence type="ECO:0000256" key="3">
    <source>
        <dbReference type="ARBA" id="ARBA00022692"/>
    </source>
</evidence>
<evidence type="ECO:0000259" key="8">
    <source>
        <dbReference type="PROSITE" id="PS51202"/>
    </source>
</evidence>
<comment type="subcellular location">
    <subcellularLocation>
        <location evidence="1">Membrane</location>
        <topology evidence="1">Multi-pass membrane protein</topology>
    </subcellularLocation>
</comment>
<evidence type="ECO:0000256" key="4">
    <source>
        <dbReference type="ARBA" id="ARBA00022737"/>
    </source>
</evidence>
<reference evidence="9 10" key="1">
    <citation type="submission" date="2017-09" db="EMBL/GenBank/DDBJ databases">
        <title>The Catabolism of 3,6-Dichlorosalicylic acid is Initiated by the Cytochrome P450 Monooxygenase DsmABC in Rhizorhabdus dicambivorans Ndbn-20.</title>
        <authorList>
            <person name="Na L."/>
        </authorList>
    </citation>
    <scope>NUCLEOTIDE SEQUENCE [LARGE SCALE GENOMIC DNA]</scope>
    <source>
        <strain evidence="9 10">Ndbn-20m</strain>
    </source>
</reference>
<dbReference type="Pfam" id="PF02080">
    <property type="entry name" value="TrkA_C"/>
    <property type="match status" value="2"/>
</dbReference>
<evidence type="ECO:0000256" key="5">
    <source>
        <dbReference type="ARBA" id="ARBA00022989"/>
    </source>
</evidence>
<organism evidence="9 10">
    <name type="scientific">Rhizorhabdus dicambivorans</name>
    <dbReference type="NCBI Taxonomy" id="1850238"/>
    <lineage>
        <taxon>Bacteria</taxon>
        <taxon>Pseudomonadati</taxon>
        <taxon>Pseudomonadota</taxon>
        <taxon>Alphaproteobacteria</taxon>
        <taxon>Sphingomonadales</taxon>
        <taxon>Sphingomonadaceae</taxon>
        <taxon>Rhizorhabdus</taxon>
    </lineage>
</organism>
<feature type="transmembrane region" description="Helical" evidence="7">
    <location>
        <begin position="399"/>
        <end position="426"/>
    </location>
</feature>
<dbReference type="Pfam" id="PF03600">
    <property type="entry name" value="CitMHS"/>
    <property type="match status" value="1"/>
</dbReference>
<feature type="transmembrane region" description="Helical" evidence="7">
    <location>
        <begin position="569"/>
        <end position="589"/>
    </location>
</feature>
<dbReference type="PANTHER" id="PTHR43652:SF2">
    <property type="entry name" value="BASIC AMINO ACID ANTIPORTER YFCC-RELATED"/>
    <property type="match status" value="1"/>
</dbReference>
<dbReference type="PANTHER" id="PTHR43652">
    <property type="entry name" value="BASIC AMINO ACID ANTIPORTER YFCC-RELATED"/>
    <property type="match status" value="1"/>
</dbReference>
<keyword evidence="5 7" id="KW-1133">Transmembrane helix</keyword>
<feature type="transmembrane region" description="Helical" evidence="7">
    <location>
        <begin position="446"/>
        <end position="464"/>
    </location>
</feature>
<dbReference type="PROSITE" id="PS51202">
    <property type="entry name" value="RCK_C"/>
    <property type="match status" value="2"/>
</dbReference>
<feature type="transmembrane region" description="Helical" evidence="7">
    <location>
        <begin position="134"/>
        <end position="152"/>
    </location>
</feature>
<dbReference type="InterPro" id="IPR004680">
    <property type="entry name" value="Cit_transptr-like_dom"/>
</dbReference>
<dbReference type="Gene3D" id="3.30.70.1450">
    <property type="entry name" value="Regulator of K+ conductance, C-terminal domain"/>
    <property type="match status" value="2"/>
</dbReference>
<evidence type="ECO:0000313" key="10">
    <source>
        <dbReference type="Proteomes" id="UP000218934"/>
    </source>
</evidence>
<dbReference type="AlphaFoldDB" id="A0A2A4G1N8"/>
<dbReference type="KEGG" id="rdi:CMV14_21120"/>
<keyword evidence="6 7" id="KW-0472">Membrane</keyword>
<dbReference type="Proteomes" id="UP000218934">
    <property type="component" value="Unassembled WGS sequence"/>
</dbReference>
<feature type="transmembrane region" description="Helical" evidence="7">
    <location>
        <begin position="172"/>
        <end position="194"/>
    </location>
</feature>
<dbReference type="InterPro" id="IPR051679">
    <property type="entry name" value="DASS-Related_Transporters"/>
</dbReference>
<keyword evidence="2" id="KW-0813">Transport</keyword>
<feature type="transmembrane region" description="Helical" evidence="7">
    <location>
        <begin position="56"/>
        <end position="74"/>
    </location>
</feature>
<feature type="transmembrane region" description="Helical" evidence="7">
    <location>
        <begin position="531"/>
        <end position="549"/>
    </location>
</feature>
<comment type="caution">
    <text evidence="9">The sequence shown here is derived from an EMBL/GenBank/DDBJ whole genome shotgun (WGS) entry which is preliminary data.</text>
</comment>
<dbReference type="GO" id="GO:0006813">
    <property type="term" value="P:potassium ion transport"/>
    <property type="evidence" value="ECO:0007669"/>
    <property type="project" value="InterPro"/>
</dbReference>
<dbReference type="OrthoDB" id="9809303at2"/>
<evidence type="ECO:0000256" key="6">
    <source>
        <dbReference type="ARBA" id="ARBA00023136"/>
    </source>
</evidence>
<feature type="domain" description="RCK C-terminal" evidence="8">
    <location>
        <begin position="206"/>
        <end position="291"/>
    </location>
</feature>
<feature type="transmembrane region" description="Helical" evidence="7">
    <location>
        <begin position="94"/>
        <end position="122"/>
    </location>
</feature>
<feature type="transmembrane region" description="Helical" evidence="7">
    <location>
        <begin position="484"/>
        <end position="501"/>
    </location>
</feature>
<feature type="transmembrane region" description="Helical" evidence="7">
    <location>
        <begin position="6"/>
        <end position="24"/>
    </location>
</feature>
<dbReference type="InterPro" id="IPR006037">
    <property type="entry name" value="RCK_C"/>
</dbReference>
<dbReference type="EMBL" id="NWUF01000002">
    <property type="protein sequence ID" value="PCE43911.1"/>
    <property type="molecule type" value="Genomic_DNA"/>
</dbReference>
<keyword evidence="3 7" id="KW-0812">Transmembrane</keyword>
<dbReference type="RefSeq" id="WP_066961647.1">
    <property type="nucleotide sequence ID" value="NZ_CP023449.1"/>
</dbReference>
<protein>
    <submittedName>
        <fullName evidence="9">SLC13 family permease</fullName>
    </submittedName>
</protein>
<proteinExistence type="predicted"/>
<feature type="domain" description="RCK C-terminal" evidence="8">
    <location>
        <begin position="298"/>
        <end position="384"/>
    </location>
</feature>
<dbReference type="GO" id="GO:0008324">
    <property type="term" value="F:monoatomic cation transmembrane transporter activity"/>
    <property type="evidence" value="ECO:0007669"/>
    <property type="project" value="InterPro"/>
</dbReference>
<keyword evidence="10" id="KW-1185">Reference proteome</keyword>